<dbReference type="Proteomes" id="UP000078582">
    <property type="component" value="Chromosome"/>
</dbReference>
<keyword evidence="2" id="KW-1185">Reference proteome</keyword>
<organism evidence="1 2">
    <name type="scientific">Loigolactobacillus backii</name>
    <dbReference type="NCBI Taxonomy" id="375175"/>
    <lineage>
        <taxon>Bacteria</taxon>
        <taxon>Bacillati</taxon>
        <taxon>Bacillota</taxon>
        <taxon>Bacilli</taxon>
        <taxon>Lactobacillales</taxon>
        <taxon>Lactobacillaceae</taxon>
        <taxon>Loigolactobacillus</taxon>
    </lineage>
</organism>
<protein>
    <submittedName>
        <fullName evidence="1">Uncharacterized protein</fullName>
    </submittedName>
</protein>
<proteinExistence type="predicted"/>
<dbReference type="KEGG" id="lbt:AYR52_06250"/>
<dbReference type="EMBL" id="CP014873">
    <property type="protein sequence ID" value="ANK63235.1"/>
    <property type="molecule type" value="Genomic_DNA"/>
</dbReference>
<sequence>MKKHFITLSLLGCSSLLLLGSGVNAKDTTTLKLNVPNSTKLVTKDAKVASDDQGKFTISGKTNDKATVTIKNKTKDQSYQVTANSKGHFSKQLALTAQTKEANYKVTAKAKHDAKSKSLQYTVTNKTQATTKANLTAFKTNLQQSLNNLHSGVDKLAVTDNSKTPTKVVITVGDSINSAPTFAKQKAADSYLAAVQKEASHYGWTTPSVVVQTANQSTMATSNTQNTKMSLAK</sequence>
<evidence type="ECO:0000313" key="1">
    <source>
        <dbReference type="EMBL" id="ANK63235.1"/>
    </source>
</evidence>
<reference evidence="1 2" key="1">
    <citation type="submission" date="2016-03" db="EMBL/GenBank/DDBJ databases">
        <title>Pediococcus and Lactobacillus from brewery environment - whole genome sequencing and assembly.</title>
        <authorList>
            <person name="Behr J."/>
            <person name="Geissler A.J."/>
            <person name="Vogel R.F."/>
        </authorList>
    </citation>
    <scope>NUCLEOTIDE SEQUENCE [LARGE SCALE GENOMIC DNA]</scope>
    <source>
        <strain evidence="1 2">TMW 1.1989</strain>
    </source>
</reference>
<accession>A0A192H4D6</accession>
<evidence type="ECO:0000313" key="2">
    <source>
        <dbReference type="Proteomes" id="UP000078582"/>
    </source>
</evidence>
<dbReference type="AlphaFoldDB" id="A0A192H4D6"/>
<gene>
    <name evidence="1" type="ORF">AYR53_10935</name>
</gene>
<name>A0A192H4D6_9LACO</name>
<dbReference type="RefSeq" id="WP_068225154.1">
    <property type="nucleotide sequence ID" value="NZ_CP014623.1"/>
</dbReference>
<dbReference type="GeneID" id="42982775"/>